<dbReference type="EMBL" id="KB445792">
    <property type="protein sequence ID" value="EMD41163.1"/>
    <property type="molecule type" value="Genomic_DNA"/>
</dbReference>
<keyword evidence="3" id="KW-1185">Reference proteome</keyword>
<gene>
    <name evidence="2" type="ORF">CERSUDRAFT_91924</name>
</gene>
<feature type="region of interest" description="Disordered" evidence="1">
    <location>
        <begin position="151"/>
        <end position="177"/>
    </location>
</feature>
<name>M2QVM4_CERS8</name>
<dbReference type="AlphaFoldDB" id="M2QVM4"/>
<dbReference type="Proteomes" id="UP000016930">
    <property type="component" value="Unassembled WGS sequence"/>
</dbReference>
<proteinExistence type="predicted"/>
<feature type="region of interest" description="Disordered" evidence="1">
    <location>
        <begin position="45"/>
        <end position="84"/>
    </location>
</feature>
<protein>
    <submittedName>
        <fullName evidence="2">Uncharacterized protein</fullName>
    </submittedName>
</protein>
<accession>M2QVM4</accession>
<evidence type="ECO:0000313" key="2">
    <source>
        <dbReference type="EMBL" id="EMD41163.1"/>
    </source>
</evidence>
<sequence length="210" mass="22160">MSVFVPLCRATVPCDARLIGAASEYSERSSARRWRLVASRAALGSAPARNTPVRKARSSAGRASRAQSVPANGARRAENRGRTYTLATETALETGPRARSAPQRHAWLVHSPPQIATVEPADVHDRPAGTDAGAEAPAPPCTAPVLPSWAGAHSAAKREPRSVDSEISSPPANKALPYLRTPRDTLERANLARLVRGAANDAARAADLSI</sequence>
<evidence type="ECO:0000313" key="3">
    <source>
        <dbReference type="Proteomes" id="UP000016930"/>
    </source>
</evidence>
<feature type="compositionally biased region" description="Low complexity" evidence="1">
    <location>
        <begin position="58"/>
        <end position="74"/>
    </location>
</feature>
<reference evidence="2 3" key="1">
    <citation type="journal article" date="2012" name="Proc. Natl. Acad. Sci. U.S.A.">
        <title>Comparative genomics of Ceriporiopsis subvermispora and Phanerochaete chrysosporium provide insight into selective ligninolysis.</title>
        <authorList>
            <person name="Fernandez-Fueyo E."/>
            <person name="Ruiz-Duenas F.J."/>
            <person name="Ferreira P."/>
            <person name="Floudas D."/>
            <person name="Hibbett D.S."/>
            <person name="Canessa P."/>
            <person name="Larrondo L.F."/>
            <person name="James T.Y."/>
            <person name="Seelenfreund D."/>
            <person name="Lobos S."/>
            <person name="Polanco R."/>
            <person name="Tello M."/>
            <person name="Honda Y."/>
            <person name="Watanabe T."/>
            <person name="Watanabe T."/>
            <person name="Ryu J.S."/>
            <person name="Kubicek C.P."/>
            <person name="Schmoll M."/>
            <person name="Gaskell J."/>
            <person name="Hammel K.E."/>
            <person name="St John F.J."/>
            <person name="Vanden Wymelenberg A."/>
            <person name="Sabat G."/>
            <person name="Splinter BonDurant S."/>
            <person name="Syed K."/>
            <person name="Yadav J.S."/>
            <person name="Doddapaneni H."/>
            <person name="Subramanian V."/>
            <person name="Lavin J.L."/>
            <person name="Oguiza J.A."/>
            <person name="Perez G."/>
            <person name="Pisabarro A.G."/>
            <person name="Ramirez L."/>
            <person name="Santoyo F."/>
            <person name="Master E."/>
            <person name="Coutinho P.M."/>
            <person name="Henrissat B."/>
            <person name="Lombard V."/>
            <person name="Magnuson J.K."/>
            <person name="Kuees U."/>
            <person name="Hori C."/>
            <person name="Igarashi K."/>
            <person name="Samejima M."/>
            <person name="Held B.W."/>
            <person name="Barry K.W."/>
            <person name="LaButti K.M."/>
            <person name="Lapidus A."/>
            <person name="Lindquist E.A."/>
            <person name="Lucas S.M."/>
            <person name="Riley R."/>
            <person name="Salamov A.A."/>
            <person name="Hoffmeister D."/>
            <person name="Schwenk D."/>
            <person name="Hadar Y."/>
            <person name="Yarden O."/>
            <person name="de Vries R.P."/>
            <person name="Wiebenga A."/>
            <person name="Stenlid J."/>
            <person name="Eastwood D."/>
            <person name="Grigoriev I.V."/>
            <person name="Berka R.M."/>
            <person name="Blanchette R.A."/>
            <person name="Kersten P."/>
            <person name="Martinez A.T."/>
            <person name="Vicuna R."/>
            <person name="Cullen D."/>
        </authorList>
    </citation>
    <scope>NUCLEOTIDE SEQUENCE [LARGE SCALE GENOMIC DNA]</scope>
    <source>
        <strain evidence="2 3">B</strain>
    </source>
</reference>
<dbReference type="HOGENOM" id="CLU_1309967_0_0_1"/>
<evidence type="ECO:0000256" key="1">
    <source>
        <dbReference type="SAM" id="MobiDB-lite"/>
    </source>
</evidence>
<organism evidence="2 3">
    <name type="scientific">Ceriporiopsis subvermispora (strain B)</name>
    <name type="common">White-rot fungus</name>
    <name type="synonym">Gelatoporia subvermispora</name>
    <dbReference type="NCBI Taxonomy" id="914234"/>
    <lineage>
        <taxon>Eukaryota</taxon>
        <taxon>Fungi</taxon>
        <taxon>Dikarya</taxon>
        <taxon>Basidiomycota</taxon>
        <taxon>Agaricomycotina</taxon>
        <taxon>Agaricomycetes</taxon>
        <taxon>Polyporales</taxon>
        <taxon>Gelatoporiaceae</taxon>
        <taxon>Gelatoporia</taxon>
    </lineage>
</organism>